<feature type="signal peptide" evidence="1">
    <location>
        <begin position="1"/>
        <end position="29"/>
    </location>
</feature>
<organism evidence="2 3">
    <name type="scientific">Gordonia desulfuricans</name>
    <dbReference type="NCBI Taxonomy" id="89051"/>
    <lineage>
        <taxon>Bacteria</taxon>
        <taxon>Bacillati</taxon>
        <taxon>Actinomycetota</taxon>
        <taxon>Actinomycetes</taxon>
        <taxon>Mycobacteriales</taxon>
        <taxon>Gordoniaceae</taxon>
        <taxon>Gordonia</taxon>
    </lineage>
</organism>
<protein>
    <submittedName>
        <fullName evidence="2">DUF2690 domain-containing protein</fullName>
    </submittedName>
</protein>
<dbReference type="AlphaFoldDB" id="A0A7K3LR90"/>
<sequence length="155" mass="16800">MNRFILRLCVVLGALMVFAILPAAPQAAAAPSCYGDYCSGKNPYSTGCSANSYRWGSATVRTSSPGSSYYDQSASAGRLELWISRSCATRWARLVLTDHAASSGSILAVVQSDGYRKAHAWQPREPGTYYTAQIYSRNKCSRAVYGGWSTGCTVW</sequence>
<evidence type="ECO:0000313" key="2">
    <source>
        <dbReference type="EMBL" id="NDK90784.1"/>
    </source>
</evidence>
<dbReference type="EMBL" id="JAADZU010000047">
    <property type="protein sequence ID" value="NDK90784.1"/>
    <property type="molecule type" value="Genomic_DNA"/>
</dbReference>
<evidence type="ECO:0000256" key="1">
    <source>
        <dbReference type="SAM" id="SignalP"/>
    </source>
</evidence>
<keyword evidence="1" id="KW-0732">Signal</keyword>
<reference evidence="2 3" key="1">
    <citation type="submission" date="2020-01" db="EMBL/GenBank/DDBJ databases">
        <title>Investigation of new actinobacteria for the biodesulphurisation of diesel fuel.</title>
        <authorList>
            <person name="Athi Narayanan S.M."/>
        </authorList>
    </citation>
    <scope>NUCLEOTIDE SEQUENCE [LARGE SCALE GENOMIC DNA]</scope>
    <source>
        <strain evidence="2 3">213E</strain>
    </source>
</reference>
<accession>A0A7K3LR90</accession>
<name>A0A7K3LR90_9ACTN</name>
<keyword evidence="3" id="KW-1185">Reference proteome</keyword>
<comment type="caution">
    <text evidence="2">The sequence shown here is derived from an EMBL/GenBank/DDBJ whole genome shotgun (WGS) entry which is preliminary data.</text>
</comment>
<dbReference type="InterPro" id="IPR021224">
    <property type="entry name" value="DUF2690"/>
</dbReference>
<evidence type="ECO:0000313" key="3">
    <source>
        <dbReference type="Proteomes" id="UP000466307"/>
    </source>
</evidence>
<dbReference type="Proteomes" id="UP000466307">
    <property type="component" value="Unassembled WGS sequence"/>
</dbReference>
<dbReference type="Pfam" id="PF10901">
    <property type="entry name" value="DUF2690"/>
    <property type="match status" value="1"/>
</dbReference>
<gene>
    <name evidence="2" type="ORF">GYA93_14505</name>
</gene>
<proteinExistence type="predicted"/>
<feature type="chain" id="PRO_5029796937" evidence="1">
    <location>
        <begin position="30"/>
        <end position="155"/>
    </location>
</feature>